<comment type="caution">
    <text evidence="3">The sequence shown here is derived from an EMBL/GenBank/DDBJ whole genome shotgun (WGS) entry which is preliminary data.</text>
</comment>
<evidence type="ECO:0000313" key="2">
    <source>
        <dbReference type="EMBL" id="KAB0884681.1"/>
    </source>
</evidence>
<dbReference type="Proteomes" id="UP000469927">
    <property type="component" value="Unassembled WGS sequence"/>
</dbReference>
<evidence type="ECO:0000313" key="5">
    <source>
        <dbReference type="Proteomes" id="UP000469927"/>
    </source>
</evidence>
<name>A0A2T7AXW5_9ENTR</name>
<evidence type="ECO:0000256" key="1">
    <source>
        <dbReference type="SAM" id="MobiDB-lite"/>
    </source>
</evidence>
<accession>A0A2T7AXW5</accession>
<proteinExistence type="predicted"/>
<keyword evidence="5" id="KW-1185">Reference proteome</keyword>
<dbReference type="EMBL" id="MSAE01000004">
    <property type="protein sequence ID" value="PUX17361.1"/>
    <property type="molecule type" value="Genomic_DNA"/>
</dbReference>
<sequence length="74" mass="8207">MLHRMVIPTGSVVGMAQVARTWNVRYSACATMNRVSRPHDGAADEKRDSVLNLEHDSHERNKMAAPPWVVPGTP</sequence>
<feature type="region of interest" description="Disordered" evidence="1">
    <location>
        <begin position="37"/>
        <end position="74"/>
    </location>
</feature>
<reference evidence="3 4" key="1">
    <citation type="submission" date="2016-12" db="EMBL/GenBank/DDBJ databases">
        <title>Analysis of the Molecular Diversity Among Cronobacter Species Isolated from Filth Flies Using a Pan Genomic DNA Microarray.</title>
        <authorList>
            <person name="Pava-Ripoll M."/>
            <person name="Tall B."/>
            <person name="Farber J."/>
            <person name="Fanning S."/>
            <person name="Lehner A."/>
            <person name="Stephan R."/>
            <person name="Pagotto F."/>
            <person name="Iverson C."/>
            <person name="Ziobro G."/>
            <person name="Miller A."/>
            <person name="Pearson R."/>
            <person name="Yan Q."/>
            <person name="Kim M."/>
            <person name="Jeong S."/>
            <person name="Park J."/>
            <person name="Jun S."/>
            <person name="Choi H."/>
            <person name="Chung T."/>
            <person name="Yoo Y."/>
            <person name="Park E."/>
            <person name="Hwang S."/>
            <person name="Lee B."/>
            <person name="Sathyamoorthy V."/>
            <person name="Carter L."/>
            <person name="Mammel M."/>
            <person name="Jackson S."/>
            <person name="Kothary M."/>
            <person name="Patel I."/>
            <person name="Grim C."/>
            <person name="Gopinath G."/>
            <person name="Gangiredla J."/>
            <person name="Chase H."/>
        </authorList>
    </citation>
    <scope>NUCLEOTIDE SEQUENCE [LARGE SCALE GENOMIC DNA]</scope>
    <source>
        <strain evidence="3 4">MOD1-Md1s</strain>
    </source>
</reference>
<protein>
    <submittedName>
        <fullName evidence="3">Uncharacterized protein</fullName>
    </submittedName>
</protein>
<feature type="compositionally biased region" description="Basic and acidic residues" evidence="1">
    <location>
        <begin position="37"/>
        <end position="62"/>
    </location>
</feature>
<gene>
    <name evidence="3" type="ORF">AUN14_04255</name>
    <name evidence="2" type="ORF">FZI19_03860</name>
</gene>
<dbReference type="Proteomes" id="UP000244378">
    <property type="component" value="Unassembled WGS sequence"/>
</dbReference>
<dbReference type="AlphaFoldDB" id="A0A2T7AXW5"/>
<reference evidence="2 5" key="2">
    <citation type="submission" date="2019-08" db="EMBL/GenBank/DDBJ databases">
        <title>Prevalence, distribution, and phylogeny of type two toxin-antitoxin genes possessed by Cronobacter species where C. sakazakii homologs follow sequence type lineages.</title>
        <authorList>
            <person name="Finkelstein S."/>
            <person name="Negrete F."/>
            <person name="Jang H."/>
            <person name="Gopinath G.R."/>
            <person name="Tall B.D."/>
        </authorList>
    </citation>
    <scope>NUCLEOTIDE SEQUENCE [LARGE SCALE GENOMIC DNA]</scope>
    <source>
        <strain evidence="2 5">MOD1_GK1257</strain>
    </source>
</reference>
<dbReference type="EMBL" id="WAGD01000010">
    <property type="protein sequence ID" value="KAB0884681.1"/>
    <property type="molecule type" value="Genomic_DNA"/>
</dbReference>
<evidence type="ECO:0000313" key="3">
    <source>
        <dbReference type="EMBL" id="PUX17361.1"/>
    </source>
</evidence>
<evidence type="ECO:0000313" key="4">
    <source>
        <dbReference type="Proteomes" id="UP000244378"/>
    </source>
</evidence>
<organism evidence="3 4">
    <name type="scientific">Cronobacter muytjensii</name>
    <dbReference type="NCBI Taxonomy" id="413501"/>
    <lineage>
        <taxon>Bacteria</taxon>
        <taxon>Pseudomonadati</taxon>
        <taxon>Pseudomonadota</taxon>
        <taxon>Gammaproteobacteria</taxon>
        <taxon>Enterobacterales</taxon>
        <taxon>Enterobacteriaceae</taxon>
        <taxon>Cronobacter</taxon>
    </lineage>
</organism>